<feature type="region of interest" description="Disordered" evidence="1">
    <location>
        <begin position="195"/>
        <end position="231"/>
    </location>
</feature>
<evidence type="ECO:0000256" key="1">
    <source>
        <dbReference type="SAM" id="MobiDB-lite"/>
    </source>
</evidence>
<dbReference type="EMBL" id="BKCJ010000315">
    <property type="protein sequence ID" value="GEU32058.1"/>
    <property type="molecule type" value="Genomic_DNA"/>
</dbReference>
<feature type="compositionally biased region" description="Low complexity" evidence="1">
    <location>
        <begin position="79"/>
        <end position="93"/>
    </location>
</feature>
<name>A0A6L2J4X9_TANCI</name>
<feature type="compositionally biased region" description="Acidic residues" evidence="1">
    <location>
        <begin position="199"/>
        <end position="214"/>
    </location>
</feature>
<comment type="caution">
    <text evidence="2">The sequence shown here is derived from an EMBL/GenBank/DDBJ whole genome shotgun (WGS) entry which is preliminary data.</text>
</comment>
<evidence type="ECO:0000313" key="2">
    <source>
        <dbReference type="EMBL" id="GEU32058.1"/>
    </source>
</evidence>
<feature type="region of interest" description="Disordered" evidence="1">
    <location>
        <begin position="67"/>
        <end position="102"/>
    </location>
</feature>
<feature type="compositionally biased region" description="Acidic residues" evidence="1">
    <location>
        <begin position="157"/>
        <end position="178"/>
    </location>
</feature>
<dbReference type="AlphaFoldDB" id="A0A6L2J4X9"/>
<reference evidence="2" key="1">
    <citation type="journal article" date="2019" name="Sci. Rep.">
        <title>Draft genome of Tanacetum cinerariifolium, the natural source of mosquito coil.</title>
        <authorList>
            <person name="Yamashiro T."/>
            <person name="Shiraishi A."/>
            <person name="Satake H."/>
            <person name="Nakayama K."/>
        </authorList>
    </citation>
    <scope>NUCLEOTIDE SEQUENCE</scope>
</reference>
<protein>
    <submittedName>
        <fullName evidence="2">Uncharacterized protein</fullName>
    </submittedName>
</protein>
<accession>A0A6L2J4X9</accession>
<sequence>MSTLVFVDPESSIQADEAQSSRVPIPLLKDPYEAIRQAYLVGTDTESEPFEGKARTPESPYIVAPPTCHGEESEGFGTSGARSTSSDSTTSLSPDHPLTHTTPAFVPILRRTARMVVGFFLALCWYSRVWKRYRGTFELILGTDSEEDEEVKKSSDSDSESEGIEDEGPTTGDEDPVAGDEGLAARVEVPGVDHKSYSLDDESYGLDDESYGLDDESHGVDDESHGLDDEGRGVEIDGLGLEKEEAVHGGQQQAALVVGTIVSAPLGLGYGALRCRELALKGDHVYSTFEVEQGFGSTSEPERSERVSASRQPTLTTWIDLEDSMVYINVLFLPTTSTACSDTTFTRVDVWFTSHFTITLCRFTVRAAGDERSCYCVRAGNGP</sequence>
<feature type="compositionally biased region" description="Basic and acidic residues" evidence="1">
    <location>
        <begin position="215"/>
        <end position="231"/>
    </location>
</feature>
<feature type="region of interest" description="Disordered" evidence="1">
    <location>
        <begin position="145"/>
        <end position="178"/>
    </location>
</feature>
<organism evidence="2">
    <name type="scientific">Tanacetum cinerariifolium</name>
    <name type="common">Dalmatian daisy</name>
    <name type="synonym">Chrysanthemum cinerariifolium</name>
    <dbReference type="NCBI Taxonomy" id="118510"/>
    <lineage>
        <taxon>Eukaryota</taxon>
        <taxon>Viridiplantae</taxon>
        <taxon>Streptophyta</taxon>
        <taxon>Embryophyta</taxon>
        <taxon>Tracheophyta</taxon>
        <taxon>Spermatophyta</taxon>
        <taxon>Magnoliopsida</taxon>
        <taxon>eudicotyledons</taxon>
        <taxon>Gunneridae</taxon>
        <taxon>Pentapetalae</taxon>
        <taxon>asterids</taxon>
        <taxon>campanulids</taxon>
        <taxon>Asterales</taxon>
        <taxon>Asteraceae</taxon>
        <taxon>Asteroideae</taxon>
        <taxon>Anthemideae</taxon>
        <taxon>Anthemidinae</taxon>
        <taxon>Tanacetum</taxon>
    </lineage>
</organism>
<gene>
    <name evidence="2" type="ORF">Tci_004036</name>
</gene>
<proteinExistence type="predicted"/>